<dbReference type="InterPro" id="IPR025367">
    <property type="entry name" value="DUF4271"/>
</dbReference>
<dbReference type="Proteomes" id="UP001193389">
    <property type="component" value="Chromosome"/>
</dbReference>
<reference evidence="2" key="1">
    <citation type="journal article" date="2020" name="Int. J. Syst. Evol. Microbiol.">
        <title>Aquipluma nitroreducens gen. nov. sp. nov., a novel facultatively anaerobic bacterium isolated from a freshwater lake.</title>
        <authorList>
            <person name="Watanabe M."/>
            <person name="Kojima H."/>
            <person name="Fukui M."/>
        </authorList>
    </citation>
    <scope>NUCLEOTIDE SEQUENCE</scope>
    <source>
        <strain evidence="2">MeG22</strain>
    </source>
</reference>
<gene>
    <name evidence="2" type="ORF">AQPE_2322</name>
</gene>
<evidence type="ECO:0008006" key="4">
    <source>
        <dbReference type="Google" id="ProtNLM"/>
    </source>
</evidence>
<keyword evidence="1" id="KW-0472">Membrane</keyword>
<protein>
    <recommendedName>
        <fullName evidence="4">DUF4271 domain-containing protein</fullName>
    </recommendedName>
</protein>
<evidence type="ECO:0000313" key="2">
    <source>
        <dbReference type="EMBL" id="BBE18162.1"/>
    </source>
</evidence>
<keyword evidence="1" id="KW-0812">Transmembrane</keyword>
<feature type="transmembrane region" description="Helical" evidence="1">
    <location>
        <begin position="132"/>
        <end position="151"/>
    </location>
</feature>
<sequence length="339" mass="39064">MINHYFCGHKLIQLAIGMQSNQFKSDTLNSNLTLNPANLGDQTIQTDSVKPTLSLLDPSFNDSLSVNYIAPDSVICFGFRPEWSQFHNAYVPKFNYQKDLVRPLPYDSLHTVLKGVEVVFTGKKVTRTNPDWLIGLLVMMFLLFATVKLIFNKYLSQLIQSTINYSTFTRTFRERYFNLFHASFRLDVIFNMTLALFGYQFLSLYKINLGFTKSYYVYLACLGIVMGYFTAKRIIYYIIGILTESKQEIQEYLFSITVFNRVLGLFLLPVSAIISFIPLSQVEPLLFVGLGIIVISYLMSLIRGAKIFLKKQFSISYLILYLCTLEFLPLFLIYNLVLI</sequence>
<feature type="transmembrane region" description="Helical" evidence="1">
    <location>
        <begin position="285"/>
        <end position="305"/>
    </location>
</feature>
<accession>A0A5K7S9C8</accession>
<organism evidence="2 3">
    <name type="scientific">Aquipluma nitroreducens</name>
    <dbReference type="NCBI Taxonomy" id="2010828"/>
    <lineage>
        <taxon>Bacteria</taxon>
        <taxon>Pseudomonadati</taxon>
        <taxon>Bacteroidota</taxon>
        <taxon>Bacteroidia</taxon>
        <taxon>Marinilabiliales</taxon>
        <taxon>Prolixibacteraceae</taxon>
        <taxon>Aquipluma</taxon>
    </lineage>
</organism>
<feature type="transmembrane region" description="Helical" evidence="1">
    <location>
        <begin position="182"/>
        <end position="202"/>
    </location>
</feature>
<dbReference type="AlphaFoldDB" id="A0A5K7S9C8"/>
<feature type="transmembrane region" description="Helical" evidence="1">
    <location>
        <begin position="252"/>
        <end position="279"/>
    </location>
</feature>
<proteinExistence type="predicted"/>
<dbReference type="EMBL" id="AP018694">
    <property type="protein sequence ID" value="BBE18162.1"/>
    <property type="molecule type" value="Genomic_DNA"/>
</dbReference>
<feature type="transmembrane region" description="Helical" evidence="1">
    <location>
        <begin position="214"/>
        <end position="231"/>
    </location>
</feature>
<dbReference type="Pfam" id="PF14093">
    <property type="entry name" value="DUF4271"/>
    <property type="match status" value="1"/>
</dbReference>
<evidence type="ECO:0000256" key="1">
    <source>
        <dbReference type="SAM" id="Phobius"/>
    </source>
</evidence>
<evidence type="ECO:0000313" key="3">
    <source>
        <dbReference type="Proteomes" id="UP001193389"/>
    </source>
</evidence>
<feature type="transmembrane region" description="Helical" evidence="1">
    <location>
        <begin position="317"/>
        <end position="337"/>
    </location>
</feature>
<dbReference type="KEGG" id="anf:AQPE_2322"/>
<name>A0A5K7S9C8_9BACT</name>
<keyword evidence="1" id="KW-1133">Transmembrane helix</keyword>
<keyword evidence="3" id="KW-1185">Reference proteome</keyword>